<dbReference type="SUPFAM" id="SSF53850">
    <property type="entry name" value="Periplasmic binding protein-like II"/>
    <property type="match status" value="1"/>
</dbReference>
<feature type="region of interest" description="Disordered" evidence="1">
    <location>
        <begin position="332"/>
        <end position="353"/>
    </location>
</feature>
<feature type="signal peptide" evidence="2">
    <location>
        <begin position="1"/>
        <end position="25"/>
    </location>
</feature>
<evidence type="ECO:0000313" key="5">
    <source>
        <dbReference type="Proteomes" id="UP000284824"/>
    </source>
</evidence>
<proteinExistence type="predicted"/>
<dbReference type="Gene3D" id="3.40.190.10">
    <property type="entry name" value="Periplasmic binding protein-like II"/>
    <property type="match status" value="2"/>
</dbReference>
<feature type="chain" id="PRO_5019519320" evidence="2">
    <location>
        <begin position="26"/>
        <end position="353"/>
    </location>
</feature>
<dbReference type="RefSeq" id="WP_241563854.1">
    <property type="nucleotide sequence ID" value="NZ_SAUN01000001.1"/>
</dbReference>
<dbReference type="PANTHER" id="PTHR30024">
    <property type="entry name" value="ALIPHATIC SULFONATES-BINDING PROTEIN-RELATED"/>
    <property type="match status" value="1"/>
</dbReference>
<evidence type="ECO:0000256" key="1">
    <source>
        <dbReference type="SAM" id="MobiDB-lite"/>
    </source>
</evidence>
<dbReference type="InterPro" id="IPR015168">
    <property type="entry name" value="SsuA/THI5"/>
</dbReference>
<sequence>MIKLRHALMAALLPAVLAGCGGAEAQSADSEVKVLRYQGSAGSVTFPELAEELGFLGDVKLKWVGNTTSGPQDIQSAATGQTDFGGAFDGAIIKLKAAKAPIKAVIGYYGSDQETFNGYYVNENSPIKTARDLIGKKIGVNTLGAHHEAVIKEYLRREGLTPEEIKQVQLVVIPPVNTEQALRQGQLDAGTLGGLLKDKALERGGLRPLFTDVDLFGPFTAGSVVLREDFIAQNPTTTKTFVTGFAKAVEWAQTHPREEVIATFERIIAERGRNESTDTVRFWKSTGIAGKGGVIAEKEFQTWIDWLEREGDIKPGQVKAADLYTNAFNPYGGPVQRTTAGSGVRTDAGGSGS</sequence>
<name>A0A438LY62_9ACTN</name>
<dbReference type="EMBL" id="SAUN01000001">
    <property type="protein sequence ID" value="RVX38494.1"/>
    <property type="molecule type" value="Genomic_DNA"/>
</dbReference>
<comment type="caution">
    <text evidence="4">The sequence shown here is derived from an EMBL/GenBank/DDBJ whole genome shotgun (WGS) entry which is preliminary data.</text>
</comment>
<evidence type="ECO:0000259" key="3">
    <source>
        <dbReference type="Pfam" id="PF09084"/>
    </source>
</evidence>
<feature type="domain" description="SsuA/THI5-like" evidence="3">
    <location>
        <begin position="71"/>
        <end position="258"/>
    </location>
</feature>
<evidence type="ECO:0000313" key="4">
    <source>
        <dbReference type="EMBL" id="RVX38494.1"/>
    </source>
</evidence>
<dbReference type="AlphaFoldDB" id="A0A438LY62"/>
<reference evidence="4 5" key="1">
    <citation type="submission" date="2019-01" db="EMBL/GenBank/DDBJ databases">
        <title>Sequencing the genomes of 1000 actinobacteria strains.</title>
        <authorList>
            <person name="Klenk H.-P."/>
        </authorList>
    </citation>
    <scope>NUCLEOTIDE SEQUENCE [LARGE SCALE GENOMIC DNA]</scope>
    <source>
        <strain evidence="4 5">DSM 43925</strain>
    </source>
</reference>
<accession>A0A438LY62</accession>
<dbReference type="Proteomes" id="UP000284824">
    <property type="component" value="Unassembled WGS sequence"/>
</dbReference>
<evidence type="ECO:0000256" key="2">
    <source>
        <dbReference type="SAM" id="SignalP"/>
    </source>
</evidence>
<protein>
    <submittedName>
        <fullName evidence="4">ABC-type nitrate/sulfonate/bicarbonate transport system substrate-binding protein</fullName>
    </submittedName>
</protein>
<dbReference type="Pfam" id="PF09084">
    <property type="entry name" value="NMT1"/>
    <property type="match status" value="1"/>
</dbReference>
<gene>
    <name evidence="4" type="ORF">EDD27_0806</name>
</gene>
<keyword evidence="2" id="KW-0732">Signal</keyword>
<dbReference type="PROSITE" id="PS51257">
    <property type="entry name" value="PROKAR_LIPOPROTEIN"/>
    <property type="match status" value="1"/>
</dbReference>
<keyword evidence="5" id="KW-1185">Reference proteome</keyword>
<dbReference type="PANTHER" id="PTHR30024:SF42">
    <property type="entry name" value="ALIPHATIC SULFONATES-BINDING PROTEIN-RELATED"/>
    <property type="match status" value="1"/>
</dbReference>
<organism evidence="4 5">
    <name type="scientific">Nonomuraea polychroma</name>
    <dbReference type="NCBI Taxonomy" id="46176"/>
    <lineage>
        <taxon>Bacteria</taxon>
        <taxon>Bacillati</taxon>
        <taxon>Actinomycetota</taxon>
        <taxon>Actinomycetes</taxon>
        <taxon>Streptosporangiales</taxon>
        <taxon>Streptosporangiaceae</taxon>
        <taxon>Nonomuraea</taxon>
    </lineage>
</organism>